<reference evidence="1 2" key="1">
    <citation type="submission" date="2019-12" db="EMBL/GenBank/DDBJ databases">
        <title>Genomic-based taxomic classification of the family Erythrobacteraceae.</title>
        <authorList>
            <person name="Xu L."/>
        </authorList>
    </citation>
    <scope>NUCLEOTIDE SEQUENCE [LARGE SCALE GENOMIC DNA]</scope>
    <source>
        <strain evidence="1 2">KCTC 42453</strain>
    </source>
</reference>
<gene>
    <name evidence="1" type="ORF">GRI65_10980</name>
</gene>
<proteinExistence type="predicted"/>
<dbReference type="RefSeq" id="WP_160756629.1">
    <property type="nucleotide sequence ID" value="NZ_WTYL01000003.1"/>
</dbReference>
<name>A0A845BBN3_9SPHN</name>
<dbReference type="Proteomes" id="UP000431922">
    <property type="component" value="Unassembled WGS sequence"/>
</dbReference>
<dbReference type="OrthoDB" id="9757917at2"/>
<keyword evidence="2" id="KW-1185">Reference proteome</keyword>
<protein>
    <recommendedName>
        <fullName evidence="3">NACHT domain-containing protein</fullName>
    </recommendedName>
</protein>
<organism evidence="1 2">
    <name type="scientific">Allopontixanthobacter sediminis</name>
    <dbReference type="NCBI Taxonomy" id="1689985"/>
    <lineage>
        <taxon>Bacteria</taxon>
        <taxon>Pseudomonadati</taxon>
        <taxon>Pseudomonadota</taxon>
        <taxon>Alphaproteobacteria</taxon>
        <taxon>Sphingomonadales</taxon>
        <taxon>Erythrobacteraceae</taxon>
        <taxon>Allopontixanthobacter</taxon>
    </lineage>
</organism>
<accession>A0A845BBN3</accession>
<evidence type="ECO:0000313" key="1">
    <source>
        <dbReference type="EMBL" id="MXP44979.1"/>
    </source>
</evidence>
<evidence type="ECO:0000313" key="2">
    <source>
        <dbReference type="Proteomes" id="UP000431922"/>
    </source>
</evidence>
<evidence type="ECO:0008006" key="3">
    <source>
        <dbReference type="Google" id="ProtNLM"/>
    </source>
</evidence>
<dbReference type="EMBL" id="WTYL01000003">
    <property type="protein sequence ID" value="MXP44979.1"/>
    <property type="molecule type" value="Genomic_DNA"/>
</dbReference>
<sequence length="1521" mass="172474">MTYSPEIDFGRIRPHGGSRNDGFEELCAQLAGLEEREESDIFVRTGKGADAGVECFRIRNDETERGWQAKYVFEWDDSLTSQLNKSIEAALKKHPKLTEYVVCLPFNLPDARQKNRKSQREKWITWKAKWEGNAKKDGRSLEIELWDATALTTRLNVDRPELSGRRYYWFNETELTPEWFKGVFDRARADLGSRYTPETNIELPIRAAFSGCAREPRLNKVLQRWAVDIADDVSGVQFSLSGLSEEEKVEDEVLTFQTRLERLIESLSSGPFELAEKFPIEDGKARAAEARTATLDLLYWVYQKRDNAEEGERAKPDLDYARIKLGSLADGIARIADALEGDEWRLANADAVLLSGDAGTGKSHLLADVVEHQVHNALPAILVLGSYMVDGDPWQQILRVLDLPAHVRATDLLGALDAAAEAHGSRVLVCVDAINERNGTSVWPQRLGSFLKLAESFPRVVPVLSCRTTYLARIVPQHVAENQLSQIEHLGFADQGGKAAKLYLVKRGIVRPGAPNLVPEMHVPLFLKSVCDALDRRGESEIPRGLRGTSALFQFYNTAIIEAVTEKLDLDPRLGQVQAAISSFAQLLADQGEGYATYAEASALFEQILPSYGSVGRGLLPQFESEGLLTVEEFHDGEQGSRTDVRFTFERYSDHIIAREILKTHLDQSDIEKSFDEGSALGDILFGDERHRKAGIVEAIAIQMPEICGREILDVGREINWVVLRAFEASLLWRDQSHFTAQTMKFARHHLDSDELYALLVSIATEPKNPFNARHLHEQLAPLSLPDRDQDWSAWLMHQSEQGEPVMVLIDWALRNGQEYIGEERAELASICLTWLLTTSNREVRDKATKALTALLSNRLQLAQKLLSLFANVNDLYVQERLLAGIYGAVLQGRNQTEVTSLAKSVYQLIFALGSPPLNELLRDHARCILRYADHLGLLPSEIVPSDFAPPHSSPWPIEHVSDELIEGYKQDYDGAYLRDDIVSSCVSDGDFARYEIDSFVAHFGVATPGASETLSPSELAHEWIEEFILSAEEPQIDAFNMVWEAAEKLEGKPGYGDSPEHRELKEANAAFRDTLTDEEWGEYRTRAKRHVEHGLFSKDRWHGRHAARFNNGWARRWVCKRAHDLGWTSERFAQLEPRSGYDRHDHQIERIGKKYQWLAFHELAARMADNLQFFGSSYGDEPTPYTGVIDLRLRDMDPSLLATETYYDSWKEWPKNWWVPVEPKLHAAAPVERVEWLRSKRDILNSVSLVALENPRTGQQWFPLELHAGWRQSGFEDGHRGMLRETWFRTNCYLVSQSDEEALLETLKGRMLIGQHDLPNFEFDTEFHLGEYCWHPAVRARDEWSEIDSWHKLPVPIRPIAFDLLRERSRHDYSIDKTINLMMPTPYLVEKMGLQLRGGHVPDFVDPDGNTVIFDPSVTQPGHEASLVEKTAFCDMLDRESLTAVWVIAGEKAVYGTAHSSSGYGGRLDHTGIYRLDDRAIVQHHLQVDPKPPAKEQLLQLLKIEDLPPGLEDWVTQNQD</sequence>
<comment type="caution">
    <text evidence="1">The sequence shown here is derived from an EMBL/GenBank/DDBJ whole genome shotgun (WGS) entry which is preliminary data.</text>
</comment>